<keyword evidence="3" id="KW-0808">Transferase</keyword>
<evidence type="ECO:0000313" key="3">
    <source>
        <dbReference type="EMBL" id="HGI88068.1"/>
    </source>
</evidence>
<organism evidence="3">
    <name type="scientific">Ignisphaera aggregans</name>
    <dbReference type="NCBI Taxonomy" id="334771"/>
    <lineage>
        <taxon>Archaea</taxon>
        <taxon>Thermoproteota</taxon>
        <taxon>Thermoprotei</taxon>
        <taxon>Desulfurococcales</taxon>
        <taxon>Desulfurococcaceae</taxon>
        <taxon>Ignisphaera</taxon>
    </lineage>
</organism>
<dbReference type="Pfam" id="PF00535">
    <property type="entry name" value="Glycos_transf_2"/>
    <property type="match status" value="1"/>
</dbReference>
<keyword evidence="1" id="KW-1133">Transmembrane helix</keyword>
<keyword evidence="1" id="KW-0812">Transmembrane</keyword>
<reference evidence="3" key="1">
    <citation type="journal article" date="2020" name="mSystems">
        <title>Genome- and Community-Level Interaction Insights into Carbon Utilization and Element Cycling Functions of Hydrothermarchaeota in Hydrothermal Sediment.</title>
        <authorList>
            <person name="Zhou Z."/>
            <person name="Liu Y."/>
            <person name="Xu W."/>
            <person name="Pan J."/>
            <person name="Luo Z.H."/>
            <person name="Li M."/>
        </authorList>
    </citation>
    <scope>NUCLEOTIDE SEQUENCE [LARGE SCALE GENOMIC DNA]</scope>
    <source>
        <strain evidence="3">SpSt-732</strain>
    </source>
</reference>
<protein>
    <submittedName>
        <fullName evidence="3">Glycosyltransferase family 2 protein</fullName>
    </submittedName>
</protein>
<keyword evidence="1" id="KW-0472">Membrane</keyword>
<evidence type="ECO:0000259" key="2">
    <source>
        <dbReference type="Pfam" id="PF00535"/>
    </source>
</evidence>
<dbReference type="InterPro" id="IPR029044">
    <property type="entry name" value="Nucleotide-diphossugar_trans"/>
</dbReference>
<accession>A0A7C4FI79</accession>
<gene>
    <name evidence="3" type="ORF">ENV14_06760</name>
</gene>
<dbReference type="SUPFAM" id="SSF53448">
    <property type="entry name" value="Nucleotide-diphospho-sugar transferases"/>
    <property type="match status" value="1"/>
</dbReference>
<dbReference type="CDD" id="cd00761">
    <property type="entry name" value="Glyco_tranf_GTA_type"/>
    <property type="match status" value="1"/>
</dbReference>
<dbReference type="EMBL" id="DTFF01000058">
    <property type="protein sequence ID" value="HGI88068.1"/>
    <property type="molecule type" value="Genomic_DNA"/>
</dbReference>
<comment type="caution">
    <text evidence="3">The sequence shown here is derived from an EMBL/GenBank/DDBJ whole genome shotgun (WGS) entry which is preliminary data.</text>
</comment>
<sequence>MIPTISIVTSNYNSYPYIPLAKLSLYSIFRAIKSIKGEERYKVVLIDSASTDGSFEELSKFGKKLSSETNINFETIRLRKDLGNSFAYAYGFLYSRREGVNYIIYMDNDFIVLNSSVLKEMEDLANNLVKLNKKFYAIAPMFIQDDRYRGIKIAREYEFEEALKIISHDIKSSSKKILETNIEYLDILGRVTHPFDGMVRQIKDLLDLLEEGSISKRFLISPIVASTFSMHPSYVAPLFPYLYIWSDNQITALQHSLRGLFSYVIPRIIGVHYGDSASRYPSLKRSPKKTYYSHRNFMLSNFGYGSSKYLFYVVRTMYELFIWVPFSVFGIKK</sequence>
<dbReference type="GO" id="GO:0016740">
    <property type="term" value="F:transferase activity"/>
    <property type="evidence" value="ECO:0007669"/>
    <property type="project" value="UniProtKB-KW"/>
</dbReference>
<dbReference type="InterPro" id="IPR001173">
    <property type="entry name" value="Glyco_trans_2-like"/>
</dbReference>
<dbReference type="Gene3D" id="3.90.550.10">
    <property type="entry name" value="Spore Coat Polysaccharide Biosynthesis Protein SpsA, Chain A"/>
    <property type="match status" value="1"/>
</dbReference>
<evidence type="ECO:0000256" key="1">
    <source>
        <dbReference type="SAM" id="Phobius"/>
    </source>
</evidence>
<dbReference type="AlphaFoldDB" id="A0A7C4FI79"/>
<feature type="transmembrane region" description="Helical" evidence="1">
    <location>
        <begin position="309"/>
        <end position="331"/>
    </location>
</feature>
<proteinExistence type="predicted"/>
<name>A0A7C4FI79_9CREN</name>
<feature type="domain" description="Glycosyltransferase 2-like" evidence="2">
    <location>
        <begin position="6"/>
        <end position="122"/>
    </location>
</feature>